<gene>
    <name evidence="3" type="ORF">A7A78_13625</name>
</gene>
<accession>A0A1A9LD08</accession>
<organism evidence="3 4">
    <name type="scientific">Aequorivita soesokkakensis</name>
    <dbReference type="NCBI Taxonomy" id="1385699"/>
    <lineage>
        <taxon>Bacteria</taxon>
        <taxon>Pseudomonadati</taxon>
        <taxon>Bacteroidota</taxon>
        <taxon>Flavobacteriia</taxon>
        <taxon>Flavobacteriales</taxon>
        <taxon>Flavobacteriaceae</taxon>
        <taxon>Aequorivita</taxon>
    </lineage>
</organism>
<proteinExistence type="predicted"/>
<feature type="signal peptide" evidence="1">
    <location>
        <begin position="1"/>
        <end position="20"/>
    </location>
</feature>
<sequence length="174" mass="18867">MKIFKLFLFTAFISLTISCSKDDDNPTINNNGNIVGVWKGTAVDYTGNTTTSGQGQNITATYVGEAYDIDYTLTFTENPQKVISDGSYSIELTTTVNGQTTTQNVEGLTFLESGDWTMNANTLSITVDNETNDASIMELTDNTLVLKAVESQTMSQGGFTVTSTTEVILSFTKQ</sequence>
<name>A0A1A9LD08_9FLAO</name>
<evidence type="ECO:0000259" key="2">
    <source>
        <dbReference type="Pfam" id="PF13648"/>
    </source>
</evidence>
<keyword evidence="1" id="KW-0732">Signal</keyword>
<feature type="domain" description="Lipocalin-like" evidence="2">
    <location>
        <begin position="34"/>
        <end position="146"/>
    </location>
</feature>
<keyword evidence="4" id="KW-1185">Reference proteome</keyword>
<protein>
    <recommendedName>
        <fullName evidence="2">Lipocalin-like domain-containing protein</fullName>
    </recommendedName>
</protein>
<dbReference type="RefSeq" id="WP_068762376.1">
    <property type="nucleotide sequence ID" value="NZ_LXIE01000030.1"/>
</dbReference>
<dbReference type="EMBL" id="LXIE01000030">
    <property type="protein sequence ID" value="OAD90856.1"/>
    <property type="molecule type" value="Genomic_DNA"/>
</dbReference>
<evidence type="ECO:0000256" key="1">
    <source>
        <dbReference type="SAM" id="SignalP"/>
    </source>
</evidence>
<dbReference type="Proteomes" id="UP000077552">
    <property type="component" value="Unassembled WGS sequence"/>
</dbReference>
<evidence type="ECO:0000313" key="4">
    <source>
        <dbReference type="Proteomes" id="UP000077552"/>
    </source>
</evidence>
<dbReference type="InterPro" id="IPR024311">
    <property type="entry name" value="Lipocalin-like"/>
</dbReference>
<comment type="caution">
    <text evidence="3">The sequence shown here is derived from an EMBL/GenBank/DDBJ whole genome shotgun (WGS) entry which is preliminary data.</text>
</comment>
<feature type="chain" id="PRO_5008392078" description="Lipocalin-like domain-containing protein" evidence="1">
    <location>
        <begin position="21"/>
        <end position="174"/>
    </location>
</feature>
<dbReference type="STRING" id="1385699.A7A78_13625"/>
<evidence type="ECO:0000313" key="3">
    <source>
        <dbReference type="EMBL" id="OAD90856.1"/>
    </source>
</evidence>
<dbReference type="AlphaFoldDB" id="A0A1A9LD08"/>
<dbReference type="Pfam" id="PF13648">
    <property type="entry name" value="Lipocalin_4"/>
    <property type="match status" value="1"/>
</dbReference>
<reference evidence="3 4" key="1">
    <citation type="submission" date="2016-05" db="EMBL/GenBank/DDBJ databases">
        <title>Genome sequencing of Vitellibacter soesokkakensis RSSK-12.</title>
        <authorList>
            <person name="Thevarajoo S."/>
            <person name="Selvaratnam C."/>
            <person name="Goh K.M."/>
            <person name="Chan K.-G."/>
            <person name="Chong C.S."/>
        </authorList>
    </citation>
    <scope>NUCLEOTIDE SEQUENCE [LARGE SCALE GENOMIC DNA]</scope>
    <source>
        <strain evidence="3 4">RSSK-12</strain>
    </source>
</reference>
<dbReference type="PROSITE" id="PS51257">
    <property type="entry name" value="PROKAR_LIPOPROTEIN"/>
    <property type="match status" value="1"/>
</dbReference>
<dbReference type="OrthoDB" id="1202622at2"/>